<evidence type="ECO:0000256" key="2">
    <source>
        <dbReference type="SAM" id="Phobius"/>
    </source>
</evidence>
<dbReference type="AlphaFoldDB" id="A0A1M2VF22"/>
<dbReference type="Proteomes" id="UP000184267">
    <property type="component" value="Unassembled WGS sequence"/>
</dbReference>
<dbReference type="InterPro" id="IPR045340">
    <property type="entry name" value="DUF6533"/>
</dbReference>
<keyword evidence="2" id="KW-0812">Transmembrane</keyword>
<evidence type="ECO:0000313" key="4">
    <source>
        <dbReference type="EMBL" id="OJT06148.1"/>
    </source>
</evidence>
<comment type="caution">
    <text evidence="4">The sequence shown here is derived from an EMBL/GenBank/DDBJ whole genome shotgun (WGS) entry which is preliminary data.</text>
</comment>
<feature type="domain" description="DUF6533" evidence="3">
    <location>
        <begin position="13"/>
        <end position="51"/>
    </location>
</feature>
<dbReference type="OMA" id="PLNCAQT"/>
<dbReference type="EMBL" id="MNAD01001353">
    <property type="protein sequence ID" value="OJT06148.1"/>
    <property type="molecule type" value="Genomic_DNA"/>
</dbReference>
<organism evidence="4 5">
    <name type="scientific">Trametes pubescens</name>
    <name type="common">White-rot fungus</name>
    <dbReference type="NCBI Taxonomy" id="154538"/>
    <lineage>
        <taxon>Eukaryota</taxon>
        <taxon>Fungi</taxon>
        <taxon>Dikarya</taxon>
        <taxon>Basidiomycota</taxon>
        <taxon>Agaricomycotina</taxon>
        <taxon>Agaricomycetes</taxon>
        <taxon>Polyporales</taxon>
        <taxon>Polyporaceae</taxon>
        <taxon>Trametes</taxon>
    </lineage>
</organism>
<feature type="transmembrane region" description="Helical" evidence="2">
    <location>
        <begin position="72"/>
        <end position="92"/>
    </location>
</feature>
<protein>
    <recommendedName>
        <fullName evidence="3">DUF6533 domain-containing protein</fullName>
    </recommendedName>
</protein>
<accession>A0A1M2VF22</accession>
<feature type="region of interest" description="Disordered" evidence="1">
    <location>
        <begin position="177"/>
        <end position="205"/>
    </location>
</feature>
<reference evidence="4 5" key="1">
    <citation type="submission" date="2016-10" db="EMBL/GenBank/DDBJ databases">
        <title>Genome sequence of the basidiomycete white-rot fungus Trametes pubescens.</title>
        <authorList>
            <person name="Makela M.R."/>
            <person name="Granchi Z."/>
            <person name="Peng M."/>
            <person name="De Vries R.P."/>
            <person name="Grigoriev I."/>
            <person name="Riley R."/>
            <person name="Hilden K."/>
        </authorList>
    </citation>
    <scope>NUCLEOTIDE SEQUENCE [LARGE SCALE GENOMIC DNA]</scope>
    <source>
        <strain evidence="4 5">FBCC735</strain>
    </source>
</reference>
<sequence length="205" mass="21920">MSTSGSAATAQPLLLYDILLTSGQEYQYIWRAPKTSVSRILYVWNRYMFLLYLILSLGTIPSISDAVRKNKAVGGVALVLSMAPVVINAIAIQPLEPCSYAAGFIDPISSILNSRFLLALRETNARLEGADASISALSLNTGSTDVLRAGSPELPPFLGAIGGPIHSFHHDELESLDFASPSPSEEHQSETEGELMSGGDTGYFA</sequence>
<evidence type="ECO:0000259" key="3">
    <source>
        <dbReference type="Pfam" id="PF20151"/>
    </source>
</evidence>
<keyword evidence="2" id="KW-0472">Membrane</keyword>
<evidence type="ECO:0000256" key="1">
    <source>
        <dbReference type="SAM" id="MobiDB-lite"/>
    </source>
</evidence>
<dbReference type="Pfam" id="PF20151">
    <property type="entry name" value="DUF6533"/>
    <property type="match status" value="1"/>
</dbReference>
<name>A0A1M2VF22_TRAPU</name>
<feature type="transmembrane region" description="Helical" evidence="2">
    <location>
        <begin position="40"/>
        <end position="60"/>
    </location>
</feature>
<proteinExistence type="predicted"/>
<keyword evidence="5" id="KW-1185">Reference proteome</keyword>
<keyword evidence="2" id="KW-1133">Transmembrane helix</keyword>
<evidence type="ECO:0000313" key="5">
    <source>
        <dbReference type="Proteomes" id="UP000184267"/>
    </source>
</evidence>
<gene>
    <name evidence="4" type="ORF">TRAPUB_3083</name>
</gene>
<dbReference type="OrthoDB" id="2758490at2759"/>